<dbReference type="HOGENOM" id="CLU_074083_0_0_0"/>
<name>F0SH59_RUBBR</name>
<sequence>MRFFDRIGNGWELAKQSWRVLMLDKELLAFPMISGFCCLLVTASFIVPLFLVDGFDAVISEDGLQEDATQNPLVYLVTFAFYFVNYFVIIFFNSALVACAIIRFKGGDPAISDGLNASLSRAPQIAGWALVSATVGMILKVIESRSERAGQIVAGLLGAAWSIMTYFVVPIIVVEKAGPQESFSRSFAIMRKTWGEALSANFGIGFIGFLCSLVAFIPIAIGGYLLATGVMIPGGILIACGVIGLLIVSLITAALDSIVLAALYLYAAEGKVPQYFDNSLLEHAFVHRS</sequence>
<feature type="transmembrane region" description="Helical" evidence="1">
    <location>
        <begin position="73"/>
        <end position="104"/>
    </location>
</feature>
<dbReference type="AlphaFoldDB" id="F0SH59"/>
<dbReference type="Pfam" id="PF19656">
    <property type="entry name" value="DUF6159"/>
    <property type="match status" value="1"/>
</dbReference>
<gene>
    <name evidence="2" type="ordered locus">Plabr_3003</name>
</gene>
<keyword evidence="1" id="KW-1133">Transmembrane helix</keyword>
<feature type="transmembrane region" description="Helical" evidence="1">
    <location>
        <begin position="28"/>
        <end position="52"/>
    </location>
</feature>
<proteinExistence type="predicted"/>
<evidence type="ECO:0000313" key="2">
    <source>
        <dbReference type="EMBL" id="ADY60600.1"/>
    </source>
</evidence>
<dbReference type="RefSeq" id="WP_013629321.1">
    <property type="nucleotide sequence ID" value="NC_015174.1"/>
</dbReference>
<feature type="transmembrane region" description="Helical" evidence="1">
    <location>
        <begin position="154"/>
        <end position="174"/>
    </location>
</feature>
<keyword evidence="1" id="KW-0812">Transmembrane</keyword>
<dbReference type="EMBL" id="CP002546">
    <property type="protein sequence ID" value="ADY60600.1"/>
    <property type="molecule type" value="Genomic_DNA"/>
</dbReference>
<feature type="transmembrane region" description="Helical" evidence="1">
    <location>
        <begin position="234"/>
        <end position="267"/>
    </location>
</feature>
<dbReference type="Proteomes" id="UP000006860">
    <property type="component" value="Chromosome"/>
</dbReference>
<evidence type="ECO:0000313" key="3">
    <source>
        <dbReference type="Proteomes" id="UP000006860"/>
    </source>
</evidence>
<evidence type="ECO:0000256" key="1">
    <source>
        <dbReference type="SAM" id="Phobius"/>
    </source>
</evidence>
<dbReference type="STRING" id="756272.Plabr_3003"/>
<accession>F0SH59</accession>
<keyword evidence="1" id="KW-0472">Membrane</keyword>
<dbReference type="OrthoDB" id="5637493at2"/>
<dbReference type="eggNOG" id="ENOG502ZBM3">
    <property type="taxonomic scope" value="Bacteria"/>
</dbReference>
<evidence type="ECO:0008006" key="4">
    <source>
        <dbReference type="Google" id="ProtNLM"/>
    </source>
</evidence>
<keyword evidence="3" id="KW-1185">Reference proteome</keyword>
<protein>
    <recommendedName>
        <fullName evidence="4">Glycerophosphoryl diester phosphodiesterase membrane domain-containing protein</fullName>
    </recommendedName>
</protein>
<reference evidence="3" key="1">
    <citation type="submission" date="2011-02" db="EMBL/GenBank/DDBJ databases">
        <title>The complete genome of Planctomyces brasiliensis DSM 5305.</title>
        <authorList>
            <person name="Lucas S."/>
            <person name="Copeland A."/>
            <person name="Lapidus A."/>
            <person name="Bruce D."/>
            <person name="Goodwin L."/>
            <person name="Pitluck S."/>
            <person name="Kyrpides N."/>
            <person name="Mavromatis K."/>
            <person name="Pagani I."/>
            <person name="Ivanova N."/>
            <person name="Ovchinnikova G."/>
            <person name="Lu M."/>
            <person name="Detter J.C."/>
            <person name="Han C."/>
            <person name="Land M."/>
            <person name="Hauser L."/>
            <person name="Markowitz V."/>
            <person name="Cheng J.-F."/>
            <person name="Hugenholtz P."/>
            <person name="Woyke T."/>
            <person name="Wu D."/>
            <person name="Tindall B."/>
            <person name="Pomrenke H.G."/>
            <person name="Brambilla E."/>
            <person name="Klenk H.-P."/>
            <person name="Eisen J.A."/>
        </authorList>
    </citation>
    <scope>NUCLEOTIDE SEQUENCE [LARGE SCALE GENOMIC DNA]</scope>
    <source>
        <strain evidence="3">ATCC 49424 / DSM 5305 / JCM 21570 / NBRC 103401 / IFAM 1448</strain>
    </source>
</reference>
<dbReference type="KEGG" id="pbs:Plabr_3003"/>
<organism evidence="2 3">
    <name type="scientific">Rubinisphaera brasiliensis (strain ATCC 49424 / DSM 5305 / JCM 21570 / IAM 15109 / NBRC 103401 / IFAM 1448)</name>
    <name type="common">Planctomyces brasiliensis</name>
    <dbReference type="NCBI Taxonomy" id="756272"/>
    <lineage>
        <taxon>Bacteria</taxon>
        <taxon>Pseudomonadati</taxon>
        <taxon>Planctomycetota</taxon>
        <taxon>Planctomycetia</taxon>
        <taxon>Planctomycetales</taxon>
        <taxon>Planctomycetaceae</taxon>
        <taxon>Rubinisphaera</taxon>
    </lineage>
</organism>
<feature type="transmembrane region" description="Helical" evidence="1">
    <location>
        <begin position="202"/>
        <end position="227"/>
    </location>
</feature>
<dbReference type="InterPro" id="IPR046157">
    <property type="entry name" value="DUF6159"/>
</dbReference>